<feature type="region of interest" description="Disordered" evidence="1">
    <location>
        <begin position="78"/>
        <end position="101"/>
    </location>
</feature>
<evidence type="ECO:0000313" key="2">
    <source>
        <dbReference type="EMBL" id="KGJ64435.1"/>
    </source>
</evidence>
<dbReference type="EMBL" id="ADOU02000007">
    <property type="protein sequence ID" value="KGJ64435.1"/>
    <property type="molecule type" value="Genomic_DNA"/>
</dbReference>
<dbReference type="AlphaFoldDB" id="A0A837C5Z7"/>
<accession>A0A837C5Z7</accession>
<protein>
    <submittedName>
        <fullName evidence="2">Uncharacterized protein</fullName>
    </submittedName>
</protein>
<proteinExistence type="predicted"/>
<evidence type="ECO:0000313" key="3">
    <source>
        <dbReference type="Proteomes" id="UP000024900"/>
    </source>
</evidence>
<evidence type="ECO:0000256" key="1">
    <source>
        <dbReference type="SAM" id="MobiDB-lite"/>
    </source>
</evidence>
<reference evidence="2 3" key="1">
    <citation type="journal article" date="2014" name="BMC Genomics">
        <title>Comparative genomics of Bradyrhizobium japonicum CPAC 15 and Bradyrhizobium diazoefficiens CPAC 7: elite model strains for understanding symbiotic performance with soybean.</title>
        <authorList>
            <person name="Siqueira A.F."/>
            <person name="Ormeno-Orrillo E."/>
            <person name="Souza R.C."/>
            <person name="Rodrigues E.P."/>
            <person name="Almeida L.G."/>
            <person name="Barcellos F.G."/>
            <person name="Batista J.S."/>
            <person name="Nakatami A.S."/>
            <person name="Martinez-Romero E."/>
            <person name="Vasconcelos A.T."/>
            <person name="Hungria M."/>
        </authorList>
    </citation>
    <scope>NUCLEOTIDE SEQUENCE [LARGE SCALE GENOMIC DNA]</scope>
    <source>
        <strain evidence="2 3">SEMIA 5080</strain>
    </source>
</reference>
<comment type="caution">
    <text evidence="2">The sequence shown here is derived from an EMBL/GenBank/DDBJ whole genome shotgun (WGS) entry which is preliminary data.</text>
</comment>
<feature type="compositionally biased region" description="Low complexity" evidence="1">
    <location>
        <begin position="83"/>
        <end position="101"/>
    </location>
</feature>
<organism evidence="2 3">
    <name type="scientific">Bradyrhizobium diazoefficiens SEMIA 5080</name>
    <dbReference type="NCBI Taxonomy" id="754504"/>
    <lineage>
        <taxon>Bacteria</taxon>
        <taxon>Pseudomonadati</taxon>
        <taxon>Pseudomonadota</taxon>
        <taxon>Alphaproteobacteria</taxon>
        <taxon>Hyphomicrobiales</taxon>
        <taxon>Nitrobacteraceae</taxon>
        <taxon>Bradyrhizobium</taxon>
    </lineage>
</organism>
<dbReference type="Proteomes" id="UP000024900">
    <property type="component" value="Unassembled WGS sequence"/>
</dbReference>
<sequence length="101" mass="11117">MDLARCLHLGKLGEHECERLLNAPIRVLVDPIVGDLEIADGDVEEELTPACLLLQGFKRALPNDRQLHLAHRAFHASRRRSLGWRGSSTPSSSTISVPTSP</sequence>
<name>A0A837C5Z7_9BRAD</name>
<gene>
    <name evidence="2" type="ORF">BJA5080_07135</name>
</gene>